<comment type="caution">
    <text evidence="4">The sequence shown here is derived from an EMBL/GenBank/DDBJ whole genome shotgun (WGS) entry which is preliminary data.</text>
</comment>
<evidence type="ECO:0000313" key="5">
    <source>
        <dbReference type="Proteomes" id="UP000261811"/>
    </source>
</evidence>
<evidence type="ECO:0000256" key="3">
    <source>
        <dbReference type="RuleBase" id="RU000363"/>
    </source>
</evidence>
<organism evidence="4 5">
    <name type="scientific">Actinomadura logoneensis</name>
    <dbReference type="NCBI Taxonomy" id="2293572"/>
    <lineage>
        <taxon>Bacteria</taxon>
        <taxon>Bacillati</taxon>
        <taxon>Actinomycetota</taxon>
        <taxon>Actinomycetes</taxon>
        <taxon>Streptosporangiales</taxon>
        <taxon>Thermomonosporaceae</taxon>
        <taxon>Actinomadura</taxon>
    </lineage>
</organism>
<feature type="non-terminal residue" evidence="4">
    <location>
        <position position="1"/>
    </location>
</feature>
<dbReference type="Proteomes" id="UP000261811">
    <property type="component" value="Unassembled WGS sequence"/>
</dbReference>
<dbReference type="Pfam" id="PF00106">
    <property type="entry name" value="adh_short"/>
    <property type="match status" value="1"/>
</dbReference>
<dbReference type="AlphaFoldDB" id="A0A372JP53"/>
<evidence type="ECO:0000313" key="4">
    <source>
        <dbReference type="EMBL" id="RFU41739.1"/>
    </source>
</evidence>
<keyword evidence="5" id="KW-1185">Reference proteome</keyword>
<comment type="similarity">
    <text evidence="1 3">Belongs to the short-chain dehydrogenases/reductases (SDR) family.</text>
</comment>
<gene>
    <name evidence="4" type="ORF">DZF91_10265</name>
</gene>
<reference evidence="4 5" key="1">
    <citation type="submission" date="2018-08" db="EMBL/GenBank/DDBJ databases">
        <title>Actinomadura jelena sp. nov., a novel Actinomycete isolated from soil in Chad.</title>
        <authorList>
            <person name="Shi L."/>
        </authorList>
    </citation>
    <scope>NUCLEOTIDE SEQUENCE [LARGE SCALE GENOMIC DNA]</scope>
    <source>
        <strain evidence="4 5">NEAU-G17</strain>
    </source>
</reference>
<dbReference type="PANTHER" id="PTHR43391">
    <property type="entry name" value="RETINOL DEHYDROGENASE-RELATED"/>
    <property type="match status" value="1"/>
</dbReference>
<sequence>GADGRLATVRADAADPADVEAAVAATLERFGRLDAVVANAGMATFDSIEDGDPAGWRDMVLINVLGPALLVRAALEPLRAARGRIVLVGSLAGTVATRGNLYGATKWALTGMAENIRLMVAGTGVRVTLIAPGRVDSAFWDPAGGTPPGPSLTTGHIADTVAWVTGQPDGVDVASIVIRPVTALEGHSDET</sequence>
<protein>
    <submittedName>
        <fullName evidence="4">SDR family NAD(P)-dependent oxidoreductase</fullName>
    </submittedName>
</protein>
<dbReference type="GO" id="GO:0016491">
    <property type="term" value="F:oxidoreductase activity"/>
    <property type="evidence" value="ECO:0007669"/>
    <property type="project" value="UniProtKB-KW"/>
</dbReference>
<dbReference type="GO" id="GO:0005829">
    <property type="term" value="C:cytosol"/>
    <property type="evidence" value="ECO:0007669"/>
    <property type="project" value="TreeGrafter"/>
</dbReference>
<name>A0A372JP53_9ACTN</name>
<dbReference type="EMBL" id="QURH01000191">
    <property type="protein sequence ID" value="RFU41739.1"/>
    <property type="molecule type" value="Genomic_DNA"/>
</dbReference>
<dbReference type="Gene3D" id="3.40.50.720">
    <property type="entry name" value="NAD(P)-binding Rossmann-like Domain"/>
    <property type="match status" value="1"/>
</dbReference>
<dbReference type="PRINTS" id="PR00080">
    <property type="entry name" value="SDRFAMILY"/>
</dbReference>
<keyword evidence="2" id="KW-0560">Oxidoreductase</keyword>
<dbReference type="PANTHER" id="PTHR43391:SF86">
    <property type="entry name" value="SHORT-CHAIN DEHYDROGENASE_REDUCTASE FAMILY PROTEIN"/>
    <property type="match status" value="1"/>
</dbReference>
<dbReference type="InterPro" id="IPR036291">
    <property type="entry name" value="NAD(P)-bd_dom_sf"/>
</dbReference>
<proteinExistence type="inferred from homology"/>
<evidence type="ECO:0000256" key="2">
    <source>
        <dbReference type="ARBA" id="ARBA00023002"/>
    </source>
</evidence>
<dbReference type="InterPro" id="IPR002347">
    <property type="entry name" value="SDR_fam"/>
</dbReference>
<dbReference type="CDD" id="cd05233">
    <property type="entry name" value="SDR_c"/>
    <property type="match status" value="1"/>
</dbReference>
<dbReference type="PRINTS" id="PR00081">
    <property type="entry name" value="GDHRDH"/>
</dbReference>
<dbReference type="SUPFAM" id="SSF51735">
    <property type="entry name" value="NAD(P)-binding Rossmann-fold domains"/>
    <property type="match status" value="1"/>
</dbReference>
<dbReference type="RefSeq" id="WP_117357242.1">
    <property type="nucleotide sequence ID" value="NZ_QURH01000191.1"/>
</dbReference>
<evidence type="ECO:0000256" key="1">
    <source>
        <dbReference type="ARBA" id="ARBA00006484"/>
    </source>
</evidence>
<accession>A0A372JP53</accession>
<dbReference type="OrthoDB" id="9775296at2"/>